<feature type="compositionally biased region" description="Basic and acidic residues" evidence="11">
    <location>
        <begin position="443"/>
        <end position="457"/>
    </location>
</feature>
<dbReference type="RefSeq" id="WP_183656596.1">
    <property type="nucleotide sequence ID" value="NZ_JACIJG010000021.1"/>
</dbReference>
<sequence length="457" mass="48570">MKLRHLLLAVATVAVVGGGGFLAYSWKSAIDPINPPDPTSFDKALVQKGAALAAVGNCVACHTNPGGRSFAGSFPMPTPFGTIYSSNITPDAETGIGRWSETAFSRAMRSGVSRDGSQLYPAFPFDHFTYVSDEDNKALYAFLMTRPAVKQTPPANDLPFPLNFRPVLAGWKMLFFREGAYENDASQSAEWNRGAYLVNGLGHCGACHTPRNQFGAEKSSEYLAGGEAEGWSAYALNASTAAPLPWTSDSLFAYLRQGWHPDHGVANGPMGEVTGNLGLLPDSDIRAIATYLASLMSEPAPERAKRADEIRQQVSQTAKAPAPAMASTPAERGAAIYQAACATCHNGSRPLPFGGIDLHLATAISAPDPQNAINAVLFGLPAASGRPSAIMPGFAATIDDDELNDLLTYLRDHFAGKPAWTDVKTRAADTRSGKYHVSVRPSDGIERGPDNIGAQDK</sequence>
<comment type="caution">
    <text evidence="13">The sequence shown here is derived from an EMBL/GenBank/DDBJ whole genome shotgun (WGS) entry which is preliminary data.</text>
</comment>
<dbReference type="PANTHER" id="PTHR35008:SF8">
    <property type="entry name" value="ALCOHOL DEHYDROGENASE CYTOCHROME C SUBUNIT"/>
    <property type="match status" value="1"/>
</dbReference>
<dbReference type="Pfam" id="PF00034">
    <property type="entry name" value="Cytochrom_C"/>
    <property type="match status" value="1"/>
</dbReference>
<dbReference type="PIRSF" id="PIRSF000018">
    <property type="entry name" value="Mb_ADH_cyt_c"/>
    <property type="match status" value="1"/>
</dbReference>
<evidence type="ECO:0000256" key="6">
    <source>
        <dbReference type="ARBA" id="ARBA00022737"/>
    </source>
</evidence>
<evidence type="ECO:0000256" key="10">
    <source>
        <dbReference type="PIRSR" id="PIRSR000018-51"/>
    </source>
</evidence>
<feature type="binding site" description="covalent" evidence="9">
    <location>
        <position position="341"/>
    </location>
    <ligand>
        <name>heme c</name>
        <dbReference type="ChEBI" id="CHEBI:61717"/>
        <label>3</label>
    </ligand>
</feature>
<feature type="region of interest" description="Disordered" evidence="11">
    <location>
        <begin position="427"/>
        <end position="457"/>
    </location>
</feature>
<dbReference type="GO" id="GO:0020037">
    <property type="term" value="F:heme binding"/>
    <property type="evidence" value="ECO:0007669"/>
    <property type="project" value="InterPro"/>
</dbReference>
<dbReference type="PANTHER" id="PTHR35008">
    <property type="entry name" value="BLL4482 PROTEIN-RELATED"/>
    <property type="match status" value="1"/>
</dbReference>
<evidence type="ECO:0000256" key="1">
    <source>
        <dbReference type="ARBA" id="ARBA00004236"/>
    </source>
</evidence>
<keyword evidence="4 10" id="KW-0479">Metal-binding</keyword>
<keyword evidence="7 10" id="KW-0408">Iron</keyword>
<feature type="domain" description="Cytochrome c" evidence="12">
    <location>
        <begin position="44"/>
        <end position="147"/>
    </location>
</feature>
<dbReference type="AlphaFoldDB" id="A0A7W9B0G3"/>
<dbReference type="Gene3D" id="1.10.760.10">
    <property type="entry name" value="Cytochrome c-like domain"/>
    <property type="match status" value="3"/>
</dbReference>
<keyword evidence="14" id="KW-1185">Reference proteome</keyword>
<feature type="domain" description="Cytochrome c" evidence="12">
    <location>
        <begin position="189"/>
        <end position="296"/>
    </location>
</feature>
<evidence type="ECO:0000313" key="14">
    <source>
        <dbReference type="Proteomes" id="UP000555546"/>
    </source>
</evidence>
<evidence type="ECO:0000313" key="13">
    <source>
        <dbReference type="EMBL" id="MBB5703952.1"/>
    </source>
</evidence>
<dbReference type="Pfam" id="PF13442">
    <property type="entry name" value="Cytochrome_CBB3"/>
    <property type="match status" value="1"/>
</dbReference>
<keyword evidence="6" id="KW-0677">Repeat</keyword>
<keyword evidence="5" id="KW-0732">Signal</keyword>
<reference evidence="13 14" key="1">
    <citation type="submission" date="2020-08" db="EMBL/GenBank/DDBJ databases">
        <title>Genomic Encyclopedia of Type Strains, Phase IV (KMG-IV): sequencing the most valuable type-strain genomes for metagenomic binning, comparative biology and taxonomic classification.</title>
        <authorList>
            <person name="Goeker M."/>
        </authorList>
    </citation>
    <scope>NUCLEOTIDE SEQUENCE [LARGE SCALE GENOMIC DNA]</scope>
    <source>
        <strain evidence="13 14">DSM 26944</strain>
    </source>
</reference>
<feature type="binding site" description="covalent" evidence="9">
    <location>
        <position position="207"/>
    </location>
    <ligand>
        <name>heme c</name>
        <dbReference type="ChEBI" id="CHEBI:61717"/>
        <label>2</label>
    </ligand>
</feature>
<feature type="binding site" description="axial binding residue" evidence="10">
    <location>
        <position position="345"/>
    </location>
    <ligand>
        <name>heme c</name>
        <dbReference type="ChEBI" id="CHEBI:61717"/>
        <label>3</label>
    </ligand>
    <ligandPart>
        <name>Fe</name>
        <dbReference type="ChEBI" id="CHEBI:18248"/>
    </ligandPart>
</feature>
<keyword evidence="2" id="KW-1003">Cell membrane</keyword>
<evidence type="ECO:0000256" key="3">
    <source>
        <dbReference type="ARBA" id="ARBA00022617"/>
    </source>
</evidence>
<organism evidence="13 14">
    <name type="scientific">Brucella daejeonensis</name>
    <dbReference type="NCBI Taxonomy" id="659015"/>
    <lineage>
        <taxon>Bacteria</taxon>
        <taxon>Pseudomonadati</taxon>
        <taxon>Pseudomonadota</taxon>
        <taxon>Alphaproteobacteria</taxon>
        <taxon>Hyphomicrobiales</taxon>
        <taxon>Brucellaceae</taxon>
        <taxon>Brucella/Ochrobactrum group</taxon>
        <taxon>Brucella</taxon>
    </lineage>
</organism>
<evidence type="ECO:0000256" key="5">
    <source>
        <dbReference type="ARBA" id="ARBA00022729"/>
    </source>
</evidence>
<evidence type="ECO:0000259" key="12">
    <source>
        <dbReference type="PROSITE" id="PS51007"/>
    </source>
</evidence>
<protein>
    <submittedName>
        <fullName evidence="13">Mono/diheme cytochrome c family protein</fullName>
    </submittedName>
</protein>
<comment type="cofactor">
    <cofactor evidence="9">
        <name>heme c</name>
        <dbReference type="ChEBI" id="CHEBI:61717"/>
    </cofactor>
    <text evidence="9">Binds 3 heme c groups covalently per subunit.</text>
</comment>
<gene>
    <name evidence="13" type="ORF">FHS76_003867</name>
</gene>
<evidence type="ECO:0000256" key="2">
    <source>
        <dbReference type="ARBA" id="ARBA00022475"/>
    </source>
</evidence>
<evidence type="ECO:0000256" key="9">
    <source>
        <dbReference type="PIRSR" id="PIRSR000018-50"/>
    </source>
</evidence>
<dbReference type="EMBL" id="JACIJG010000021">
    <property type="protein sequence ID" value="MBB5703952.1"/>
    <property type="molecule type" value="Genomic_DNA"/>
</dbReference>
<dbReference type="GO" id="GO:0009055">
    <property type="term" value="F:electron transfer activity"/>
    <property type="evidence" value="ECO:0007669"/>
    <property type="project" value="InterPro"/>
</dbReference>
<dbReference type="GO" id="GO:0005886">
    <property type="term" value="C:plasma membrane"/>
    <property type="evidence" value="ECO:0007669"/>
    <property type="project" value="UniProtKB-SubCell"/>
</dbReference>
<dbReference type="InterPro" id="IPR009056">
    <property type="entry name" value="Cyt_c-like_dom"/>
</dbReference>
<feature type="domain" description="Cytochrome c" evidence="12">
    <location>
        <begin position="328"/>
        <end position="414"/>
    </location>
</feature>
<comment type="subcellular location">
    <subcellularLocation>
        <location evidence="1">Cell membrane</location>
    </subcellularLocation>
</comment>
<feature type="binding site" description="covalent" evidence="9">
    <location>
        <position position="204"/>
    </location>
    <ligand>
        <name>heme c</name>
        <dbReference type="ChEBI" id="CHEBI:61717"/>
        <label>2</label>
    </ligand>
</feature>
<dbReference type="InterPro" id="IPR036909">
    <property type="entry name" value="Cyt_c-like_dom_sf"/>
</dbReference>
<keyword evidence="3 9" id="KW-0349">Heme</keyword>
<dbReference type="SUPFAM" id="SSF46626">
    <property type="entry name" value="Cytochrome c"/>
    <property type="match status" value="3"/>
</dbReference>
<dbReference type="GO" id="GO:0016614">
    <property type="term" value="F:oxidoreductase activity, acting on CH-OH group of donors"/>
    <property type="evidence" value="ECO:0007669"/>
    <property type="project" value="InterPro"/>
</dbReference>
<evidence type="ECO:0000256" key="7">
    <source>
        <dbReference type="ARBA" id="ARBA00023004"/>
    </source>
</evidence>
<feature type="binding site" description="covalent" evidence="9">
    <location>
        <position position="61"/>
    </location>
    <ligand>
        <name>heme c</name>
        <dbReference type="ChEBI" id="CHEBI:61717"/>
        <label>1</label>
    </ligand>
</feature>
<feature type="binding site" description="covalent" evidence="9">
    <location>
        <position position="58"/>
    </location>
    <ligand>
        <name>heme c</name>
        <dbReference type="ChEBI" id="CHEBI:61717"/>
        <label>1</label>
    </ligand>
</feature>
<dbReference type="PROSITE" id="PS51007">
    <property type="entry name" value="CYTC"/>
    <property type="match status" value="3"/>
</dbReference>
<feature type="binding site" description="axial binding residue" evidence="10">
    <location>
        <position position="208"/>
    </location>
    <ligand>
        <name>heme c</name>
        <dbReference type="ChEBI" id="CHEBI:61717"/>
        <label>2</label>
    </ligand>
    <ligandPart>
        <name>Fe</name>
        <dbReference type="ChEBI" id="CHEBI:18248"/>
    </ligandPart>
</feature>
<accession>A0A7W9B0G3</accession>
<dbReference type="Proteomes" id="UP000555546">
    <property type="component" value="Unassembled WGS sequence"/>
</dbReference>
<dbReference type="InterPro" id="IPR051459">
    <property type="entry name" value="Cytochrome_c-type_DH"/>
</dbReference>
<evidence type="ECO:0000256" key="11">
    <source>
        <dbReference type="SAM" id="MobiDB-lite"/>
    </source>
</evidence>
<dbReference type="InterPro" id="IPR014353">
    <property type="entry name" value="Membr-bd_ADH_cyt_c"/>
</dbReference>
<dbReference type="GO" id="GO:0005506">
    <property type="term" value="F:iron ion binding"/>
    <property type="evidence" value="ECO:0007669"/>
    <property type="project" value="InterPro"/>
</dbReference>
<proteinExistence type="predicted"/>
<feature type="binding site" description="covalent" evidence="9">
    <location>
        <position position="344"/>
    </location>
    <ligand>
        <name>heme c</name>
        <dbReference type="ChEBI" id="CHEBI:61717"/>
        <label>3</label>
    </ligand>
</feature>
<feature type="binding site" description="axial binding residue" evidence="10">
    <location>
        <position position="62"/>
    </location>
    <ligand>
        <name>heme c</name>
        <dbReference type="ChEBI" id="CHEBI:61717"/>
        <label>1</label>
    </ligand>
    <ligandPart>
        <name>Fe</name>
        <dbReference type="ChEBI" id="CHEBI:18248"/>
    </ligandPart>
</feature>
<keyword evidence="8" id="KW-0472">Membrane</keyword>
<name>A0A7W9B0G3_9HYPH</name>
<evidence type="ECO:0000256" key="8">
    <source>
        <dbReference type="ARBA" id="ARBA00023136"/>
    </source>
</evidence>
<evidence type="ECO:0000256" key="4">
    <source>
        <dbReference type="ARBA" id="ARBA00022723"/>
    </source>
</evidence>